<dbReference type="InterPro" id="IPR041677">
    <property type="entry name" value="DNA2/NAM7_AAA_11"/>
</dbReference>
<dbReference type="InterPro" id="IPR041679">
    <property type="entry name" value="DNA2/NAM7-like_C"/>
</dbReference>
<name>A0ABP1FVK3_9CHLO</name>
<dbReference type="Proteomes" id="UP001497392">
    <property type="component" value="Unassembled WGS sequence"/>
</dbReference>
<dbReference type="SUPFAM" id="SSF52540">
    <property type="entry name" value="P-loop containing nucleoside triphosphate hydrolases"/>
    <property type="match status" value="1"/>
</dbReference>
<reference evidence="4 5" key="1">
    <citation type="submission" date="2024-06" db="EMBL/GenBank/DDBJ databases">
        <authorList>
            <person name="Kraege A."/>
            <person name="Thomma B."/>
        </authorList>
    </citation>
    <scope>NUCLEOTIDE SEQUENCE [LARGE SCALE GENOMIC DNA]</scope>
</reference>
<dbReference type="PANTHER" id="PTHR10887:SF495">
    <property type="entry name" value="HELICASE SENATAXIN ISOFORM X1-RELATED"/>
    <property type="match status" value="1"/>
</dbReference>
<gene>
    <name evidence="4" type="primary">g4445</name>
    <name evidence="4" type="ORF">VP750_LOCUS3786</name>
</gene>
<sequence length="1699" mass="183561">MLMQRLWGRQGKDALLSHVRRRDEVRLIESLRTATDLRGDDEVPQSLLLSLVEPLHFPELLGDAELVEALGKALLHLDSMHEFATPDSPPGMIMLLAHPNMMIRDVVARNLKDKFRDDRDATVALPIIHEWLGILSTPEGQQQAQQQAAGDRPRFQLTRIDAWHGLRGLLELSHAAALSAMLCEIPNLPEVIITAATSAEKRSFVAVGCLHELFGTLGLQVWLYIESDAEEMLDRLVRTAHRLTASATSSTALSDQADNAVCAILEADAEALQEANASQEVVSIDLDSSAHYCSPVFWKSLLEAPHVQKDVLVAMLHAAAKLSIVEGAHRSADLSGAGAVGVGFHAAQGASLQGFQRCLQWPQQWFADGKAYCAVRATEYPALLLDQFRMAAEQAMAYKDELSEAWQEESSKIFPEQDRLLTSIVQLMVGVHSGLQRAAEALLLSITQQSSVGNALAALLNTDNSKALLSALEEAVRRANGAPIIQVVLRRETSVLLQLLRKTFQAAINASGGIFQTGLSQGMRSLVGAAWDLLGRIIHQTGSKAGSTSAQPAFAAAFELLPRAFSLHSGRRELHAVVFSASAEDVRSLGDLSWLTGLLLLGTDCSASLSPVWAASVQQVLLLLPRPLEACLPEACLNAAQQIMLPSSAITDEARVLLAPYFPSVAPGNLARPSLHGLPSKTQAAQLPALLGRASGAAAYSNTASYSAAPSKQGRKPDLKSPQKQPKLEGLLSSATAAAALRKLTGRKRPADDDLDSASHYWPSQWLEAKEEQQARRDAAAAKSKPHQKLRAAIERTEGSSSAARPAQFKRPALRQNHSLVPQQPPAARRRSPETSIAAPQPTLMPTNDLFAAALQRAEPSKRADAAGKPARKLISLGVNPSAQAAQWAARRTQKAPKATSATEVALDMATAKRSMLEWSLSDICEEQTDVSRGLPKMQGAYASSAKHSAAFHRLLLAEFHAGIKQEEERQRKEESDRVTLEVSDVQQQSGVYVASLAAPADDSDQKAFQVADLVLLSRHAGKNTDSDDSIEILCLVEKVARTGSRREQCTIEVLVSAALKGSGQQEGGRALMLRSKWDARRVTSATPHLRQCQALCSLKDFPPFLLKALLADGAPDQRVAPPLREQFAVPSKLRQALVQGHNASQQAAIAAALTRRQEGVTLIQGPPGTGKTSTIVALASAFLSLPPEDGLAAPSKAPKGSKDKISAPRRILVCAQSNAAVDELTQRLSKGILDKDTGSEREAVLVRMGLMNSTDASVKALHIDALCEQRQKADKDLLQTQGTAEAARKRFRELKEEMKQLHDKLAQVRERSRSRTGTPEPAATVSENGKAGSGKESSSELDEAALVQRRGKLHAQLKASRAAADQGYAEAKQASREARLAVLREAEVVVSTLIAAGGDLLNLSAGQPGFNAIIIDEAGQAVEPAALVPLQMLAPRGCAVLVGDPQQLPATVISRAAQQAGLPLSLFQRLQQGAMPVCMLTEQYRMHPAISAWPSQHFYQGLLVDAESVQGKGKAAGFHRQRCFAPLVLYDCRDGEEERRGNSILNRSEVDLAFALFSGVVEQYGDEVDSIAIITPYKQQELAMKARFDREKSLHSMRSVYFGTVDGFQGREADVVIFSAVRANAKGSLGHTADTCRMNVALTRAKRALWVLGDMDTLQGCSAWASFEEHCRDNDCTISARRPYELLLANGKQAKHRH</sequence>
<dbReference type="Gene3D" id="3.40.50.300">
    <property type="entry name" value="P-loop containing nucleotide triphosphate hydrolases"/>
    <property type="match status" value="2"/>
</dbReference>
<feature type="domain" description="DNA2/NAM7 helicase helicase" evidence="2">
    <location>
        <begin position="1143"/>
        <end position="1456"/>
    </location>
</feature>
<feature type="region of interest" description="Disordered" evidence="1">
    <location>
        <begin position="706"/>
        <end position="732"/>
    </location>
</feature>
<dbReference type="Pfam" id="PF13086">
    <property type="entry name" value="AAA_11"/>
    <property type="match status" value="1"/>
</dbReference>
<feature type="domain" description="DNA2/NAM7 helicase-like C-terminal" evidence="3">
    <location>
        <begin position="1466"/>
        <end position="1656"/>
    </location>
</feature>
<evidence type="ECO:0000259" key="3">
    <source>
        <dbReference type="Pfam" id="PF13087"/>
    </source>
</evidence>
<evidence type="ECO:0000313" key="4">
    <source>
        <dbReference type="EMBL" id="CAL5222127.1"/>
    </source>
</evidence>
<feature type="region of interest" description="Disordered" evidence="1">
    <location>
        <begin position="770"/>
        <end position="845"/>
    </location>
</feature>
<feature type="region of interest" description="Disordered" evidence="1">
    <location>
        <begin position="1306"/>
        <end position="1343"/>
    </location>
</feature>
<dbReference type="CDD" id="cd18808">
    <property type="entry name" value="SF1_C_Upf1"/>
    <property type="match status" value="1"/>
</dbReference>
<dbReference type="Pfam" id="PF13087">
    <property type="entry name" value="AAA_12"/>
    <property type="match status" value="1"/>
</dbReference>
<feature type="compositionally biased region" description="Low complexity" evidence="1">
    <location>
        <begin position="1327"/>
        <end position="1337"/>
    </location>
</feature>
<evidence type="ECO:0000313" key="5">
    <source>
        <dbReference type="Proteomes" id="UP001497392"/>
    </source>
</evidence>
<protein>
    <submittedName>
        <fullName evidence="4">G4445 protein</fullName>
    </submittedName>
</protein>
<dbReference type="InterPro" id="IPR027417">
    <property type="entry name" value="P-loop_NTPase"/>
</dbReference>
<comment type="caution">
    <text evidence="4">The sequence shown here is derived from an EMBL/GenBank/DDBJ whole genome shotgun (WGS) entry which is preliminary data.</text>
</comment>
<organism evidence="4 5">
    <name type="scientific">Coccomyxa viridis</name>
    <dbReference type="NCBI Taxonomy" id="1274662"/>
    <lineage>
        <taxon>Eukaryota</taxon>
        <taxon>Viridiplantae</taxon>
        <taxon>Chlorophyta</taxon>
        <taxon>core chlorophytes</taxon>
        <taxon>Trebouxiophyceae</taxon>
        <taxon>Trebouxiophyceae incertae sedis</taxon>
        <taxon>Coccomyxaceae</taxon>
        <taxon>Coccomyxa</taxon>
    </lineage>
</organism>
<proteinExistence type="predicted"/>
<evidence type="ECO:0000259" key="2">
    <source>
        <dbReference type="Pfam" id="PF13086"/>
    </source>
</evidence>
<dbReference type="EMBL" id="CAXHTA020000006">
    <property type="protein sequence ID" value="CAL5222127.1"/>
    <property type="molecule type" value="Genomic_DNA"/>
</dbReference>
<dbReference type="PANTHER" id="PTHR10887">
    <property type="entry name" value="DNA2/NAM7 HELICASE FAMILY"/>
    <property type="match status" value="1"/>
</dbReference>
<dbReference type="CDD" id="cd18042">
    <property type="entry name" value="DEXXQc_SETX"/>
    <property type="match status" value="1"/>
</dbReference>
<evidence type="ECO:0000256" key="1">
    <source>
        <dbReference type="SAM" id="MobiDB-lite"/>
    </source>
</evidence>
<dbReference type="InterPro" id="IPR047187">
    <property type="entry name" value="SF1_C_Upf1"/>
</dbReference>
<keyword evidence="5" id="KW-1185">Reference proteome</keyword>
<feature type="compositionally biased region" description="Basic and acidic residues" evidence="1">
    <location>
        <begin position="770"/>
        <end position="780"/>
    </location>
</feature>
<dbReference type="InterPro" id="IPR045055">
    <property type="entry name" value="DNA2/NAM7-like"/>
</dbReference>
<accession>A0ABP1FVK3</accession>